<dbReference type="EMBL" id="CM020620">
    <property type="protein sequence ID" value="KAK1869454.1"/>
    <property type="molecule type" value="Genomic_DNA"/>
</dbReference>
<evidence type="ECO:0000313" key="2">
    <source>
        <dbReference type="Proteomes" id="UP000798662"/>
    </source>
</evidence>
<dbReference type="Proteomes" id="UP000798662">
    <property type="component" value="Chromosome 3"/>
</dbReference>
<proteinExistence type="predicted"/>
<keyword evidence="2" id="KW-1185">Reference proteome</keyword>
<protein>
    <submittedName>
        <fullName evidence="1">Uncharacterized protein</fullName>
    </submittedName>
</protein>
<evidence type="ECO:0000313" key="1">
    <source>
        <dbReference type="EMBL" id="KAK1869454.1"/>
    </source>
</evidence>
<comment type="caution">
    <text evidence="1">The sequence shown here is derived from an EMBL/GenBank/DDBJ whole genome shotgun (WGS) entry which is preliminary data.</text>
</comment>
<sequence length="607" mass="65984">MDQMADRSAEVVSEQWHLAIWTMAGWTVQHKKCPVKFNEGEAYVECPLCKSLLAASGADALFCGAVRCPQVSCEGEDPVYLLQDIARSPFDDAMNAARTISGGVRGYPLLRNMKSRLQLPVLHCTGNIAEVITYCVLECLPEVVENDARASLLAITGKGKMDALYLREYRELVAHTAARPAIFSRDLDCVFVILFQLTQLLNAAWRGSLTDEEVNNRGGAGSIARLTASIMGPLFQEVKPLDPRAKDAKVLTLYMHAPIAHLQQLVGNQRSPVAYISDEAIEGHLRGVGQYTHNHSNNAPQAAVLSDLAGLCDATIKFSTPRSHPSSLVYTKHIRLCKCWKTLGRHGAAEFEALQTIAIGDPNLLVESRNGGAELFFTLPLHDVVDANKARRFEPSGIPRTGKKEYLRRGLRKRQEVVTACFCGALTGTDFSSVIPVARARRAAKEAKAAQAAAAGAVASSGDESQVESGTEAPADGGAGAQRRAVNAKKARERSVIPSVRRALPPLWLLHKVLTTPAAYATVREVAAGGIDEPAPDVVEAVIRRHVAYLHCFLLRTKTPQYALWAAQAKVHPAHVREATETVLERLASLASNNVLFRETDVVMDVQ</sequence>
<name>A0ACC3CHS4_PYRYE</name>
<accession>A0ACC3CHS4</accession>
<organism evidence="1 2">
    <name type="scientific">Pyropia yezoensis</name>
    <name type="common">Susabi-nori</name>
    <name type="synonym">Porphyra yezoensis</name>
    <dbReference type="NCBI Taxonomy" id="2788"/>
    <lineage>
        <taxon>Eukaryota</taxon>
        <taxon>Rhodophyta</taxon>
        <taxon>Bangiophyceae</taxon>
        <taxon>Bangiales</taxon>
        <taxon>Bangiaceae</taxon>
        <taxon>Pyropia</taxon>
    </lineage>
</organism>
<reference evidence="1" key="1">
    <citation type="submission" date="2019-11" db="EMBL/GenBank/DDBJ databases">
        <title>Nori genome reveals adaptations in red seaweeds to the harsh intertidal environment.</title>
        <authorList>
            <person name="Wang D."/>
            <person name="Mao Y."/>
        </authorList>
    </citation>
    <scope>NUCLEOTIDE SEQUENCE</scope>
    <source>
        <tissue evidence="1">Gametophyte</tissue>
    </source>
</reference>
<gene>
    <name evidence="1" type="ORF">I4F81_011930</name>
</gene>